<dbReference type="Gene3D" id="1.20.1250.20">
    <property type="entry name" value="MFS general substrate transporter like domains"/>
    <property type="match status" value="1"/>
</dbReference>
<keyword evidence="4 5" id="KW-0472">Membrane</keyword>
<evidence type="ECO:0000313" key="7">
    <source>
        <dbReference type="EMBL" id="WCR08649.1"/>
    </source>
</evidence>
<keyword evidence="8" id="KW-1185">Reference proteome</keyword>
<dbReference type="InterPro" id="IPR020846">
    <property type="entry name" value="MFS_dom"/>
</dbReference>
<reference evidence="7 8" key="1">
    <citation type="submission" date="2021-01" db="EMBL/GenBank/DDBJ databases">
        <title>Biogeographic distribution of Paracoccus.</title>
        <authorList>
            <person name="Hollensteiner J."/>
            <person name="Leineberger J."/>
            <person name="Brinkhoff T."/>
            <person name="Daniel R."/>
        </authorList>
    </citation>
    <scope>NUCLEOTIDE SEQUENCE [LARGE SCALE GENOMIC DNA]</scope>
    <source>
        <strain evidence="7 8">KCTC 22803</strain>
    </source>
</reference>
<feature type="domain" description="Major facilitator superfamily (MFS) profile" evidence="6">
    <location>
        <begin position="6"/>
        <end position="380"/>
    </location>
</feature>
<feature type="transmembrane region" description="Helical" evidence="5">
    <location>
        <begin position="97"/>
        <end position="118"/>
    </location>
</feature>
<feature type="transmembrane region" description="Helical" evidence="5">
    <location>
        <begin position="130"/>
        <end position="155"/>
    </location>
</feature>
<feature type="transmembrane region" description="Helical" evidence="5">
    <location>
        <begin position="203"/>
        <end position="226"/>
    </location>
</feature>
<dbReference type="PROSITE" id="PS00216">
    <property type="entry name" value="SUGAR_TRANSPORT_1"/>
    <property type="match status" value="1"/>
</dbReference>
<gene>
    <name evidence="7" type="ORF">JHX87_07585</name>
</gene>
<dbReference type="Proteomes" id="UP001219349">
    <property type="component" value="Chromosome"/>
</dbReference>
<feature type="transmembrane region" description="Helical" evidence="5">
    <location>
        <begin position="328"/>
        <end position="347"/>
    </location>
</feature>
<evidence type="ECO:0000313" key="8">
    <source>
        <dbReference type="Proteomes" id="UP001219349"/>
    </source>
</evidence>
<feature type="transmembrane region" description="Helical" evidence="5">
    <location>
        <begin position="263"/>
        <end position="281"/>
    </location>
</feature>
<name>A0ABY7SP30_9RHOB</name>
<proteinExistence type="predicted"/>
<accession>A0ABY7SP30</accession>
<feature type="transmembrane region" description="Helical" evidence="5">
    <location>
        <begin position="73"/>
        <end position="91"/>
    </location>
</feature>
<evidence type="ECO:0000259" key="6">
    <source>
        <dbReference type="PROSITE" id="PS50850"/>
    </source>
</evidence>
<dbReference type="SUPFAM" id="SSF103473">
    <property type="entry name" value="MFS general substrate transporter"/>
    <property type="match status" value="1"/>
</dbReference>
<dbReference type="InterPro" id="IPR036259">
    <property type="entry name" value="MFS_trans_sf"/>
</dbReference>
<dbReference type="RefSeq" id="WP_271885953.1">
    <property type="nucleotide sequence ID" value="NZ_CP067136.1"/>
</dbReference>
<dbReference type="EMBL" id="CP067136">
    <property type="protein sequence ID" value="WCR08649.1"/>
    <property type="molecule type" value="Genomic_DNA"/>
</dbReference>
<feature type="transmembrane region" description="Helical" evidence="5">
    <location>
        <begin position="161"/>
        <end position="182"/>
    </location>
</feature>
<feature type="transmembrane region" description="Helical" evidence="5">
    <location>
        <begin position="39"/>
        <end position="61"/>
    </location>
</feature>
<dbReference type="Pfam" id="PF07690">
    <property type="entry name" value="MFS_1"/>
    <property type="match status" value="1"/>
</dbReference>
<protein>
    <submittedName>
        <fullName evidence="7">MFS transporter</fullName>
    </submittedName>
</protein>
<sequence length="394" mass="40577">MPRNLAALGLALCLFLVTFAVNLQAPLYGAYAAQSDVGATAVTIAFAAYVAGLMPTLLCLGGISDRVGRRGPIIVALSLAAAATALLTIWPHWSSLIIARVMLGVGTGLATTTGAAFMPQIMGAGRTRSAALAVTSATSLGFGGGALATGISLGLQGPTLFPASFLILFILTPCLMVTALCLPRTSRDASAPVLRPPIFPQGSWIFGVALALAWSATGMTIAVVPLELGRRGLGGWAGLVVFLAIFTGFLCQPLARRLSNRDAMLLGCLLVPGGFGVLLLGMRLDSLIAVLAGTCITSAASYGFTYLAALAEVCARAPSDRARATAGLFLYAYCGFSLPVIASGVLADAWGLLPAMTAFCVAIIALTGAALTWWRYRTAQPRIETPTGRKAARP</sequence>
<feature type="transmembrane region" description="Helical" evidence="5">
    <location>
        <begin position="232"/>
        <end position="251"/>
    </location>
</feature>
<evidence type="ECO:0000256" key="2">
    <source>
        <dbReference type="ARBA" id="ARBA00022692"/>
    </source>
</evidence>
<keyword evidence="3 5" id="KW-1133">Transmembrane helix</keyword>
<organism evidence="7 8">
    <name type="scientific">Paracoccus fistulariae</name>
    <dbReference type="NCBI Taxonomy" id="658446"/>
    <lineage>
        <taxon>Bacteria</taxon>
        <taxon>Pseudomonadati</taxon>
        <taxon>Pseudomonadota</taxon>
        <taxon>Alphaproteobacteria</taxon>
        <taxon>Rhodobacterales</taxon>
        <taxon>Paracoccaceae</taxon>
        <taxon>Paracoccus</taxon>
    </lineage>
</organism>
<feature type="transmembrane region" description="Helical" evidence="5">
    <location>
        <begin position="287"/>
        <end position="307"/>
    </location>
</feature>
<keyword evidence="2 5" id="KW-0812">Transmembrane</keyword>
<comment type="subcellular location">
    <subcellularLocation>
        <location evidence="1">Membrane</location>
        <topology evidence="1">Multi-pass membrane protein</topology>
    </subcellularLocation>
</comment>
<evidence type="ECO:0000256" key="5">
    <source>
        <dbReference type="SAM" id="Phobius"/>
    </source>
</evidence>
<feature type="transmembrane region" description="Helical" evidence="5">
    <location>
        <begin position="353"/>
        <end position="374"/>
    </location>
</feature>
<evidence type="ECO:0000256" key="1">
    <source>
        <dbReference type="ARBA" id="ARBA00004141"/>
    </source>
</evidence>
<evidence type="ECO:0000256" key="4">
    <source>
        <dbReference type="ARBA" id="ARBA00023136"/>
    </source>
</evidence>
<dbReference type="PANTHER" id="PTHR23521">
    <property type="entry name" value="TRANSPORTER MFS SUPERFAMILY"/>
    <property type="match status" value="1"/>
</dbReference>
<dbReference type="PANTHER" id="PTHR23521:SF3">
    <property type="entry name" value="MFS TRANSPORTER"/>
    <property type="match status" value="1"/>
</dbReference>
<dbReference type="InterPro" id="IPR005829">
    <property type="entry name" value="Sugar_transporter_CS"/>
</dbReference>
<dbReference type="InterPro" id="IPR011701">
    <property type="entry name" value="MFS"/>
</dbReference>
<evidence type="ECO:0000256" key="3">
    <source>
        <dbReference type="ARBA" id="ARBA00022989"/>
    </source>
</evidence>
<dbReference type="PROSITE" id="PS50850">
    <property type="entry name" value="MFS"/>
    <property type="match status" value="1"/>
</dbReference>